<dbReference type="GO" id="GO:0005829">
    <property type="term" value="C:cytosol"/>
    <property type="evidence" value="ECO:0007669"/>
    <property type="project" value="TreeGrafter"/>
</dbReference>
<keyword evidence="4" id="KW-1185">Reference proteome</keyword>
<dbReference type="NCBIfam" id="TIGR00369">
    <property type="entry name" value="unchar_dom_1"/>
    <property type="match status" value="1"/>
</dbReference>
<dbReference type="InterPro" id="IPR006683">
    <property type="entry name" value="Thioestr_dom"/>
</dbReference>
<organism evidence="3 4">
    <name type="scientific">Rhodoferax sediminis</name>
    <dbReference type="NCBI Taxonomy" id="2509614"/>
    <lineage>
        <taxon>Bacteria</taxon>
        <taxon>Pseudomonadati</taxon>
        <taxon>Pseudomonadota</taxon>
        <taxon>Betaproteobacteria</taxon>
        <taxon>Burkholderiales</taxon>
        <taxon>Comamonadaceae</taxon>
        <taxon>Rhodoferax</taxon>
    </lineage>
</organism>
<dbReference type="AlphaFoldDB" id="A0A515DH57"/>
<dbReference type="CDD" id="cd03443">
    <property type="entry name" value="PaaI_thioesterase"/>
    <property type="match status" value="1"/>
</dbReference>
<dbReference type="GO" id="GO:0061522">
    <property type="term" value="F:1,4-dihydroxy-2-naphthoyl-CoA thioesterase activity"/>
    <property type="evidence" value="ECO:0007669"/>
    <property type="project" value="TreeGrafter"/>
</dbReference>
<dbReference type="Pfam" id="PF03061">
    <property type="entry name" value="4HBT"/>
    <property type="match status" value="1"/>
</dbReference>
<accession>A0A515DH57</accession>
<dbReference type="EMBL" id="CP035503">
    <property type="protein sequence ID" value="QDL39753.1"/>
    <property type="molecule type" value="Genomic_DNA"/>
</dbReference>
<keyword evidence="1" id="KW-0378">Hydrolase</keyword>
<dbReference type="Gene3D" id="3.10.129.10">
    <property type="entry name" value="Hotdog Thioesterase"/>
    <property type="match status" value="1"/>
</dbReference>
<evidence type="ECO:0000259" key="2">
    <source>
        <dbReference type="Pfam" id="PF03061"/>
    </source>
</evidence>
<protein>
    <submittedName>
        <fullName evidence="3">PaaI family thioesterase</fullName>
    </submittedName>
</protein>
<dbReference type="InterPro" id="IPR029069">
    <property type="entry name" value="HotDog_dom_sf"/>
</dbReference>
<evidence type="ECO:0000256" key="1">
    <source>
        <dbReference type="ARBA" id="ARBA00022801"/>
    </source>
</evidence>
<dbReference type="PANTHER" id="PTHR43240:SF8">
    <property type="entry name" value="PHENYLACETIC ACID DEGRADATION-RELATED PROTEIN"/>
    <property type="match status" value="1"/>
</dbReference>
<name>A0A515DH57_9BURK</name>
<dbReference type="OrthoDB" id="9798208at2"/>
<sequence>MQLVEVTPDRVVATLEVRPNLCTTGEILHGGAIMAFADTLGGVGTFVSLAEGKRTATVESSTKFIGAARVGSTVTAECEALHRGKTTMVWQTKILTAQGKLCAVVTQTQLVLDI</sequence>
<evidence type="ECO:0000313" key="3">
    <source>
        <dbReference type="EMBL" id="QDL39753.1"/>
    </source>
</evidence>
<proteinExistence type="predicted"/>
<reference evidence="3 4" key="1">
    <citation type="submission" date="2019-01" db="EMBL/GenBank/DDBJ databases">
        <title>Genomic insights into a novel species Rhodoferax sp.</title>
        <authorList>
            <person name="Jin L."/>
        </authorList>
    </citation>
    <scope>NUCLEOTIDE SEQUENCE [LARGE SCALE GENOMIC DNA]</scope>
    <source>
        <strain evidence="3 4">CHu59-6-5</strain>
    </source>
</reference>
<evidence type="ECO:0000313" key="4">
    <source>
        <dbReference type="Proteomes" id="UP000316798"/>
    </source>
</evidence>
<dbReference type="KEGG" id="rhf:EUB48_10675"/>
<gene>
    <name evidence="3" type="ORF">EUB48_10675</name>
</gene>
<dbReference type="Proteomes" id="UP000316798">
    <property type="component" value="Chromosome"/>
</dbReference>
<feature type="domain" description="Thioesterase" evidence="2">
    <location>
        <begin position="27"/>
        <end position="103"/>
    </location>
</feature>
<dbReference type="PANTHER" id="PTHR43240">
    <property type="entry name" value="1,4-DIHYDROXY-2-NAPHTHOYL-COA THIOESTERASE 1"/>
    <property type="match status" value="1"/>
</dbReference>
<dbReference type="InterPro" id="IPR003736">
    <property type="entry name" value="PAAI_dom"/>
</dbReference>
<dbReference type="SUPFAM" id="SSF54637">
    <property type="entry name" value="Thioesterase/thiol ester dehydrase-isomerase"/>
    <property type="match status" value="1"/>
</dbReference>